<keyword evidence="2" id="KW-1185">Reference proteome</keyword>
<reference evidence="1 2" key="1">
    <citation type="journal article" date="2016" name="Proc. Natl. Acad. Sci. U.S.A.">
        <title>A virus of hyperthermophilic archaea with a unique architecture among DNA viruses.</title>
        <authorList>
            <person name="Rensen E.I."/>
            <person name="Mochizuki T."/>
            <person name="Quemin E."/>
            <person name="Schouten S."/>
            <person name="Krupovic M."/>
            <person name="Prangishvili D."/>
        </authorList>
    </citation>
    <scope>NUCLEOTIDE SEQUENCE [LARGE SCALE GENOMIC DNA]</scope>
    <source>
        <strain evidence="1">1</strain>
    </source>
</reference>
<dbReference type="KEGG" id="vg:30313575"/>
<dbReference type="Proteomes" id="UP000202991">
    <property type="component" value="Segment"/>
</dbReference>
<dbReference type="RefSeq" id="YP_009237239.1">
    <property type="nucleotide sequence ID" value="NC_029548.1"/>
</dbReference>
<dbReference type="Pfam" id="PF25658">
    <property type="entry name" value="FV_peptidase"/>
    <property type="match status" value="1"/>
</dbReference>
<evidence type="ECO:0000313" key="2">
    <source>
        <dbReference type="Proteomes" id="UP000202991"/>
    </source>
</evidence>
<organism evidence="1 2">
    <name type="scientific">Pyrobaculum filamentous virus 1</name>
    <name type="common">PFV1</name>
    <dbReference type="NCBI Taxonomy" id="1805492"/>
    <lineage>
        <taxon>Viruses</taxon>
        <taxon>Adnaviria</taxon>
        <taxon>Zilligvirae</taxon>
        <taxon>Taleaviricota</taxon>
        <taxon>Tokiviricetes</taxon>
        <taxon>Primavirales</taxon>
        <taxon>Tristromaviridae</taxon>
        <taxon>Alphatristromavirus</taxon>
        <taxon>Alphatristromavirus pozzuoliense</taxon>
    </lineage>
</organism>
<sequence length="230" mass="26409">MKIVGRDEKNKVIFVDKADKIRKVNKFLKEGYQVVEVGTVFFLDYLRIEGCSPMFRRGGAGLTAQHCVVDLCKQRDAKYSDGSEVVVVRRTPYKFCRSWICGIFDRFFARLGIVWDRCIESVDADIAYVDRYNDHDTEPVAVLFGGSSDGSLALLHSDVDVDLRGRRVRIISYDYYERREVEWEDVVRGRGVFLVYMSENMAAWFDAYYIYPAAVFVKPGFSGSNVFFAA</sequence>
<name>A0A140F3K9_PFV1</name>
<accession>A0A140F3K9</accession>
<dbReference type="InterPro" id="IPR057844">
    <property type="entry name" value="FV_peptidase"/>
</dbReference>
<protein>
    <submittedName>
        <fullName evidence="1">Structural protein VP3</fullName>
    </submittedName>
</protein>
<dbReference type="EMBL" id="KU307456">
    <property type="protein sequence ID" value="AML61169.1"/>
    <property type="molecule type" value="Genomic_DNA"/>
</dbReference>
<dbReference type="GeneID" id="30313575"/>
<proteinExistence type="predicted"/>
<evidence type="ECO:0000313" key="1">
    <source>
        <dbReference type="EMBL" id="AML61169.1"/>
    </source>
</evidence>